<dbReference type="EMBL" id="JABFAB010240877">
    <property type="protein sequence ID" value="MBA0671459.1"/>
    <property type="molecule type" value="Genomic_DNA"/>
</dbReference>
<accession>A0A7J8W9Y1</accession>
<evidence type="ECO:0000313" key="1">
    <source>
        <dbReference type="EMBL" id="MBA0671459.1"/>
    </source>
</evidence>
<protein>
    <submittedName>
        <fullName evidence="1">Uncharacterized protein</fullName>
    </submittedName>
</protein>
<dbReference type="AlphaFoldDB" id="A0A7J8W9Y1"/>
<sequence>MSVTTNLIGKFSGKKKEIHRLLFSL</sequence>
<gene>
    <name evidence="1" type="ORF">Goklo_024858</name>
</gene>
<organism evidence="1 2">
    <name type="scientific">Gossypium klotzschianum</name>
    <dbReference type="NCBI Taxonomy" id="34286"/>
    <lineage>
        <taxon>Eukaryota</taxon>
        <taxon>Viridiplantae</taxon>
        <taxon>Streptophyta</taxon>
        <taxon>Embryophyta</taxon>
        <taxon>Tracheophyta</taxon>
        <taxon>Spermatophyta</taxon>
        <taxon>Magnoliopsida</taxon>
        <taxon>eudicotyledons</taxon>
        <taxon>Gunneridae</taxon>
        <taxon>Pentapetalae</taxon>
        <taxon>rosids</taxon>
        <taxon>malvids</taxon>
        <taxon>Malvales</taxon>
        <taxon>Malvaceae</taxon>
        <taxon>Malvoideae</taxon>
        <taxon>Gossypium</taxon>
    </lineage>
</organism>
<reference evidence="1 2" key="1">
    <citation type="journal article" date="2019" name="Genome Biol. Evol.">
        <title>Insights into the evolution of the New World diploid cottons (Gossypium, subgenus Houzingenia) based on genome sequencing.</title>
        <authorList>
            <person name="Grover C.E."/>
            <person name="Arick M.A. 2nd"/>
            <person name="Thrash A."/>
            <person name="Conover J.L."/>
            <person name="Sanders W.S."/>
            <person name="Peterson D.G."/>
            <person name="Frelichowski J.E."/>
            <person name="Scheffler J.A."/>
            <person name="Scheffler B.E."/>
            <person name="Wendel J.F."/>
        </authorList>
    </citation>
    <scope>NUCLEOTIDE SEQUENCE [LARGE SCALE GENOMIC DNA]</scope>
    <source>
        <strain evidence="1">57</strain>
        <tissue evidence="1">Leaf</tissue>
    </source>
</reference>
<name>A0A7J8W9Y1_9ROSI</name>
<comment type="caution">
    <text evidence="1">The sequence shown here is derived from an EMBL/GenBank/DDBJ whole genome shotgun (WGS) entry which is preliminary data.</text>
</comment>
<dbReference type="Proteomes" id="UP000593573">
    <property type="component" value="Unassembled WGS sequence"/>
</dbReference>
<dbReference type="OrthoDB" id="995410at2759"/>
<feature type="non-terminal residue" evidence="1">
    <location>
        <position position="25"/>
    </location>
</feature>
<evidence type="ECO:0000313" key="2">
    <source>
        <dbReference type="Proteomes" id="UP000593573"/>
    </source>
</evidence>
<proteinExistence type="predicted"/>
<keyword evidence="2" id="KW-1185">Reference proteome</keyword>